<reference evidence="2 3" key="1">
    <citation type="submission" date="2016-03" db="EMBL/GenBank/DDBJ databases">
        <title>Whole genome sequencing of Grifola frondosa 9006-11.</title>
        <authorList>
            <person name="Min B."/>
            <person name="Park H."/>
            <person name="Kim J.-G."/>
            <person name="Cho H."/>
            <person name="Oh Y.-L."/>
            <person name="Kong W.-S."/>
            <person name="Choi I.-G."/>
        </authorList>
    </citation>
    <scope>NUCLEOTIDE SEQUENCE [LARGE SCALE GENOMIC DNA]</scope>
    <source>
        <strain evidence="2 3">9006-11</strain>
    </source>
</reference>
<name>A0A1C7MLI2_GRIFR</name>
<dbReference type="STRING" id="5627.A0A1C7MLI2"/>
<dbReference type="OrthoDB" id="10064411at2759"/>
<dbReference type="Proteomes" id="UP000092993">
    <property type="component" value="Unassembled WGS sequence"/>
</dbReference>
<keyword evidence="3" id="KW-1185">Reference proteome</keyword>
<sequence length="153" mass="17546">MKHPSRGGQNLSARYTRLERSLRGKTQYGRDITQLVDEEANIDPRHSRGLWFPRSRNPRRVTNAASLEDYNKAVESLRGSLDIRGIPEDDWPTNIRHHKETERKPNKKQTNAILDAFEELERALKEKKERAKQSEIVGAPDGKPAAAIARPDR</sequence>
<evidence type="ECO:0000313" key="3">
    <source>
        <dbReference type="Proteomes" id="UP000092993"/>
    </source>
</evidence>
<dbReference type="EMBL" id="LUGG01000002">
    <property type="protein sequence ID" value="OBZ77527.1"/>
    <property type="molecule type" value="Genomic_DNA"/>
</dbReference>
<feature type="region of interest" description="Disordered" evidence="1">
    <location>
        <begin position="86"/>
        <end position="109"/>
    </location>
</feature>
<evidence type="ECO:0000256" key="1">
    <source>
        <dbReference type="SAM" id="MobiDB-lite"/>
    </source>
</evidence>
<accession>A0A1C7MLI2</accession>
<gene>
    <name evidence="2" type="ORF">A0H81_02492</name>
</gene>
<comment type="caution">
    <text evidence="2">The sequence shown here is derived from an EMBL/GenBank/DDBJ whole genome shotgun (WGS) entry which is preliminary data.</text>
</comment>
<feature type="region of interest" description="Disordered" evidence="1">
    <location>
        <begin position="128"/>
        <end position="153"/>
    </location>
</feature>
<organism evidence="2 3">
    <name type="scientific">Grifola frondosa</name>
    <name type="common">Maitake</name>
    <name type="synonym">Polyporus frondosus</name>
    <dbReference type="NCBI Taxonomy" id="5627"/>
    <lineage>
        <taxon>Eukaryota</taxon>
        <taxon>Fungi</taxon>
        <taxon>Dikarya</taxon>
        <taxon>Basidiomycota</taxon>
        <taxon>Agaricomycotina</taxon>
        <taxon>Agaricomycetes</taxon>
        <taxon>Polyporales</taxon>
        <taxon>Grifolaceae</taxon>
        <taxon>Grifola</taxon>
    </lineage>
</organism>
<proteinExistence type="predicted"/>
<dbReference type="AlphaFoldDB" id="A0A1C7MLI2"/>
<evidence type="ECO:0000313" key="2">
    <source>
        <dbReference type="EMBL" id="OBZ77527.1"/>
    </source>
</evidence>
<protein>
    <submittedName>
        <fullName evidence="2">Uncharacterized protein</fullName>
    </submittedName>
</protein>